<accession>A0A0F8XNK0</accession>
<dbReference type="AlphaFoldDB" id="A0A0F8XNK0"/>
<evidence type="ECO:0000259" key="1">
    <source>
        <dbReference type="Pfam" id="PF26485"/>
    </source>
</evidence>
<dbReference type="InterPro" id="IPR058469">
    <property type="entry name" value="DUF8156"/>
</dbReference>
<organism evidence="2">
    <name type="scientific">marine sediment metagenome</name>
    <dbReference type="NCBI Taxonomy" id="412755"/>
    <lineage>
        <taxon>unclassified sequences</taxon>
        <taxon>metagenomes</taxon>
        <taxon>ecological metagenomes</taxon>
    </lineage>
</organism>
<feature type="domain" description="DUF8156" evidence="1">
    <location>
        <begin position="1"/>
        <end position="89"/>
    </location>
</feature>
<gene>
    <name evidence="2" type="ORF">LCGC14_2922240</name>
</gene>
<evidence type="ECO:0000313" key="2">
    <source>
        <dbReference type="EMBL" id="KKK70612.1"/>
    </source>
</evidence>
<dbReference type="EMBL" id="LAZR01058109">
    <property type="protein sequence ID" value="KKK70612.1"/>
    <property type="molecule type" value="Genomic_DNA"/>
</dbReference>
<reference evidence="2" key="1">
    <citation type="journal article" date="2015" name="Nature">
        <title>Complex archaea that bridge the gap between prokaryotes and eukaryotes.</title>
        <authorList>
            <person name="Spang A."/>
            <person name="Saw J.H."/>
            <person name="Jorgensen S.L."/>
            <person name="Zaremba-Niedzwiedzka K."/>
            <person name="Martijn J."/>
            <person name="Lind A.E."/>
            <person name="van Eijk R."/>
            <person name="Schleper C."/>
            <person name="Guy L."/>
            <person name="Ettema T.J."/>
        </authorList>
    </citation>
    <scope>NUCLEOTIDE SEQUENCE</scope>
</reference>
<sequence>MGRTVPSFRPALEHEIESWKDFKRALRPGDQKIFNKLMNFARIHADAGSLSARPLLSEVLFISFAVEQEKKIEMLEKKVKKLEEMIKGKE</sequence>
<dbReference type="Pfam" id="PF26485">
    <property type="entry name" value="DUF8156"/>
    <property type="match status" value="1"/>
</dbReference>
<protein>
    <recommendedName>
        <fullName evidence="1">DUF8156 domain-containing protein</fullName>
    </recommendedName>
</protein>
<proteinExistence type="predicted"/>
<comment type="caution">
    <text evidence="2">The sequence shown here is derived from an EMBL/GenBank/DDBJ whole genome shotgun (WGS) entry which is preliminary data.</text>
</comment>
<name>A0A0F8XNK0_9ZZZZ</name>